<feature type="transmembrane region" description="Helical" evidence="5">
    <location>
        <begin position="104"/>
        <end position="120"/>
    </location>
</feature>
<dbReference type="Proteomes" id="UP000235005">
    <property type="component" value="Unassembled WGS sequence"/>
</dbReference>
<feature type="transmembrane region" description="Helical" evidence="5">
    <location>
        <begin position="205"/>
        <end position="228"/>
    </location>
</feature>
<protein>
    <submittedName>
        <fullName evidence="7">Calcium/sodium antiporter</fullName>
    </submittedName>
</protein>
<proteinExistence type="predicted"/>
<dbReference type="InterPro" id="IPR044880">
    <property type="entry name" value="NCX_ion-bd_dom_sf"/>
</dbReference>
<comment type="caution">
    <text evidence="7">The sequence shown here is derived from an EMBL/GenBank/DDBJ whole genome shotgun (WGS) entry which is preliminary data.</text>
</comment>
<dbReference type="GO" id="GO:0005262">
    <property type="term" value="F:calcium channel activity"/>
    <property type="evidence" value="ECO:0007669"/>
    <property type="project" value="TreeGrafter"/>
</dbReference>
<evidence type="ECO:0000259" key="6">
    <source>
        <dbReference type="Pfam" id="PF01699"/>
    </source>
</evidence>
<feature type="transmembrane region" description="Helical" evidence="5">
    <location>
        <begin position="271"/>
        <end position="288"/>
    </location>
</feature>
<name>A0A2N5X661_9GAMM</name>
<keyword evidence="4 5" id="KW-0472">Membrane</keyword>
<dbReference type="InterPro" id="IPR004837">
    <property type="entry name" value="NaCa_Exmemb"/>
</dbReference>
<dbReference type="GO" id="GO:0006874">
    <property type="term" value="P:intracellular calcium ion homeostasis"/>
    <property type="evidence" value="ECO:0007669"/>
    <property type="project" value="TreeGrafter"/>
</dbReference>
<feature type="domain" description="Sodium/calcium exchanger membrane region" evidence="6">
    <location>
        <begin position="4"/>
        <end position="143"/>
    </location>
</feature>
<sequence>MLLAAATILVGFIMLIWSADLFVAGAASIAKNLGMSPVIIGLTIVSLGTSAPEILVSFTAALTGAGDLAIGNAIGSNIANIGLVLGVTLLVAPMLVHESCMKKEMPLLLLVTFGAGFLLLDDVLSSLDGWVMVSTLGLIIFHMVRSQQQDEVLVGEAEDEYLQPLKSRQAWIYFLAGLVLLVASSRMLVWGAVVIAESMGVSELVIGLTIVAVGTSLPELAATVASALRGHTEIALGNVIGSNMFNLLAVMSIPGIVGAESLEHAVITRDYPTMIFLTVFLAVAILVSRKRRASVGGRSYIGRTVGVLLVSFYALYYYWLFLSI</sequence>
<dbReference type="InterPro" id="IPR004481">
    <property type="entry name" value="K/Na/Ca-exchanger"/>
</dbReference>
<keyword evidence="8" id="KW-1185">Reference proteome</keyword>
<keyword evidence="2 5" id="KW-0812">Transmembrane</keyword>
<evidence type="ECO:0000256" key="4">
    <source>
        <dbReference type="ARBA" id="ARBA00023136"/>
    </source>
</evidence>
<feature type="transmembrane region" description="Helical" evidence="5">
    <location>
        <begin position="39"/>
        <end position="62"/>
    </location>
</feature>
<accession>A0A2N5X661</accession>
<gene>
    <name evidence="7" type="ORF">C0039_05565</name>
</gene>
<feature type="transmembrane region" description="Helical" evidence="5">
    <location>
        <begin position="240"/>
        <end position="259"/>
    </location>
</feature>
<comment type="subcellular location">
    <subcellularLocation>
        <location evidence="1">Membrane</location>
        <topology evidence="1">Multi-pass membrane protein</topology>
    </subcellularLocation>
</comment>
<evidence type="ECO:0000256" key="1">
    <source>
        <dbReference type="ARBA" id="ARBA00004141"/>
    </source>
</evidence>
<feature type="transmembrane region" description="Helical" evidence="5">
    <location>
        <begin position="171"/>
        <end position="193"/>
    </location>
</feature>
<dbReference type="PANTHER" id="PTHR10846">
    <property type="entry name" value="SODIUM/POTASSIUM/CALCIUM EXCHANGER"/>
    <property type="match status" value="1"/>
</dbReference>
<dbReference type="NCBIfam" id="TIGR00367">
    <property type="entry name" value="calcium/sodium antiporter"/>
    <property type="match status" value="1"/>
</dbReference>
<feature type="transmembrane region" description="Helical" evidence="5">
    <location>
        <begin position="68"/>
        <end position="92"/>
    </location>
</feature>
<feature type="transmembrane region" description="Helical" evidence="5">
    <location>
        <begin position="300"/>
        <end position="319"/>
    </location>
</feature>
<dbReference type="GO" id="GO:0008273">
    <property type="term" value="F:calcium, potassium:sodium antiporter activity"/>
    <property type="evidence" value="ECO:0007669"/>
    <property type="project" value="TreeGrafter"/>
</dbReference>
<dbReference type="PANTHER" id="PTHR10846:SF8">
    <property type="entry name" value="INNER MEMBRANE PROTEIN YRBG"/>
    <property type="match status" value="1"/>
</dbReference>
<dbReference type="Pfam" id="PF01699">
    <property type="entry name" value="Na_Ca_ex"/>
    <property type="match status" value="2"/>
</dbReference>
<dbReference type="AlphaFoldDB" id="A0A2N5X661"/>
<dbReference type="OrthoDB" id="9794225at2"/>
<dbReference type="EMBL" id="PKUS01000003">
    <property type="protein sequence ID" value="PLW69985.1"/>
    <property type="molecule type" value="Genomic_DNA"/>
</dbReference>
<evidence type="ECO:0000256" key="2">
    <source>
        <dbReference type="ARBA" id="ARBA00022692"/>
    </source>
</evidence>
<feature type="transmembrane region" description="Helical" evidence="5">
    <location>
        <begin position="6"/>
        <end position="27"/>
    </location>
</feature>
<dbReference type="RefSeq" id="WP_101517504.1">
    <property type="nucleotide sequence ID" value="NZ_PKUS01000003.1"/>
</dbReference>
<reference evidence="7 8" key="1">
    <citation type="submission" date="2018-01" db="EMBL/GenBank/DDBJ databases">
        <title>The draft genome sequence of Halioglobus lutimaris HF004.</title>
        <authorList>
            <person name="Du Z.-J."/>
            <person name="Shi M.-J."/>
        </authorList>
    </citation>
    <scope>NUCLEOTIDE SEQUENCE [LARGE SCALE GENOMIC DNA]</scope>
    <source>
        <strain evidence="7 8">HF004</strain>
    </source>
</reference>
<evidence type="ECO:0000256" key="3">
    <source>
        <dbReference type="ARBA" id="ARBA00022989"/>
    </source>
</evidence>
<keyword evidence="3 5" id="KW-1133">Transmembrane helix</keyword>
<dbReference type="Gene3D" id="1.20.1420.30">
    <property type="entry name" value="NCX, central ion-binding region"/>
    <property type="match status" value="2"/>
</dbReference>
<evidence type="ECO:0000313" key="7">
    <source>
        <dbReference type="EMBL" id="PLW69985.1"/>
    </source>
</evidence>
<organism evidence="7 8">
    <name type="scientific">Pseudohalioglobus lutimaris</name>
    <dbReference type="NCBI Taxonomy" id="1737061"/>
    <lineage>
        <taxon>Bacteria</taxon>
        <taxon>Pseudomonadati</taxon>
        <taxon>Pseudomonadota</taxon>
        <taxon>Gammaproteobacteria</taxon>
        <taxon>Cellvibrionales</taxon>
        <taxon>Halieaceae</taxon>
        <taxon>Pseudohalioglobus</taxon>
    </lineage>
</organism>
<dbReference type="GO" id="GO:0005886">
    <property type="term" value="C:plasma membrane"/>
    <property type="evidence" value="ECO:0007669"/>
    <property type="project" value="TreeGrafter"/>
</dbReference>
<feature type="domain" description="Sodium/calcium exchanger membrane region" evidence="6">
    <location>
        <begin position="170"/>
        <end position="321"/>
    </location>
</feature>
<evidence type="ECO:0000256" key="5">
    <source>
        <dbReference type="SAM" id="Phobius"/>
    </source>
</evidence>
<evidence type="ECO:0000313" key="8">
    <source>
        <dbReference type="Proteomes" id="UP000235005"/>
    </source>
</evidence>